<proteinExistence type="predicted"/>
<gene>
    <name evidence="1" type="ORF">QC823_02875</name>
</gene>
<dbReference type="Gene3D" id="2.10.109.10">
    <property type="entry name" value="Umud Fragment, subunit A"/>
    <property type="match status" value="1"/>
</dbReference>
<reference evidence="1 2" key="1">
    <citation type="submission" date="2023-04" db="EMBL/GenBank/DDBJ databases">
        <title>A long-awaited taxogenomic arrangement of the family Halomonadaceae.</title>
        <authorList>
            <person name="De La Haba R."/>
            <person name="Chuvochina M."/>
            <person name="Wittouck S."/>
            <person name="Arahal D.R."/>
            <person name="Sanchez-Porro C."/>
            <person name="Hugenholtz P."/>
            <person name="Ventosa A."/>
        </authorList>
    </citation>
    <scope>NUCLEOTIDE SEQUENCE [LARGE SCALE GENOMIC DNA]</scope>
    <source>
        <strain evidence="1 2">DSM 21020</strain>
    </source>
</reference>
<dbReference type="SUPFAM" id="SSF51306">
    <property type="entry name" value="LexA/Signal peptidase"/>
    <property type="match status" value="1"/>
</dbReference>
<evidence type="ECO:0000313" key="2">
    <source>
        <dbReference type="Proteomes" id="UP001254564"/>
    </source>
</evidence>
<dbReference type="InterPro" id="IPR036286">
    <property type="entry name" value="LexA/Signal_pep-like_sf"/>
</dbReference>
<dbReference type="Proteomes" id="UP001254564">
    <property type="component" value="Unassembled WGS sequence"/>
</dbReference>
<organism evidence="1 2">
    <name type="scientific">Vreelandella vilamensis</name>
    <dbReference type="NCBI Taxonomy" id="531309"/>
    <lineage>
        <taxon>Bacteria</taxon>
        <taxon>Pseudomonadati</taxon>
        <taxon>Pseudomonadota</taxon>
        <taxon>Gammaproteobacteria</taxon>
        <taxon>Oceanospirillales</taxon>
        <taxon>Halomonadaceae</taxon>
        <taxon>Vreelandella</taxon>
    </lineage>
</organism>
<protein>
    <submittedName>
        <fullName evidence="1">S24 family peptidase</fullName>
    </submittedName>
</protein>
<dbReference type="RefSeq" id="WP_309654851.1">
    <property type="nucleotide sequence ID" value="NZ_JARWAN010000003.1"/>
</dbReference>
<evidence type="ECO:0000313" key="1">
    <source>
        <dbReference type="EMBL" id="MDR5897933.1"/>
    </source>
</evidence>
<sequence length="114" mass="12631">MKVNYLGPFLLADNQALAELYAKRSPPSCFLLEVSEEALPDGEVIEGDVLVVDEARSPGHDDRVVAEVEETYQLFRTHRIEERLRLLPVGGGQGRFIGPEQFIGVVVQKVRVAA</sequence>
<comment type="caution">
    <text evidence="1">The sequence shown here is derived from an EMBL/GenBank/DDBJ whole genome shotgun (WGS) entry which is preliminary data.</text>
</comment>
<accession>A0ABU1H0Z4</accession>
<dbReference type="EMBL" id="JARWAN010000003">
    <property type="protein sequence ID" value="MDR5897933.1"/>
    <property type="molecule type" value="Genomic_DNA"/>
</dbReference>
<name>A0ABU1H0Z4_9GAMM</name>
<keyword evidence="2" id="KW-1185">Reference proteome</keyword>